<reference evidence="1" key="1">
    <citation type="submission" date="2023-10" db="EMBL/GenBank/DDBJ databases">
        <authorList>
            <person name="Chen Y."/>
            <person name="Shah S."/>
            <person name="Dougan E. K."/>
            <person name="Thang M."/>
            <person name="Chan C."/>
        </authorList>
    </citation>
    <scope>NUCLEOTIDE SEQUENCE [LARGE SCALE GENOMIC DNA]</scope>
</reference>
<name>A0ABN9WAV8_9DINO</name>
<sequence length="420" mass="45167">MARKYKRNHKRRVVISEGKRGPAFYDAATCVANWVHSKVAVRDERRGRGTPEKLARDVCAAAMAVADSGTATEDHLCAAGCVLFRGRRCAQVLWSHILHWEGFQEHDPDDSVYNIAIPRATGRVTVAQAMKAVSVHSCFHVAHEGAGLSVDPLTASITTLVGKLRRRGFCEDELVKVAALLAFTTSVDVVEDFSARLRKTTILAAVIRGRANYLHDLGYKAFLGRQAGGPHRNRHQSSLSAEDMQVLLVRLDRVVAGGKVYLGQLEEALRSDLMLPHVCDILMSMGFVHLDGPLSTHSSTNVKMAHDIFKDLGQAGPGRAAWVADVCSDLVGIVDAELGRGAGRSKKDLKYFAFLGSVRALLNLFSVVCTALGGALGSTAKLRNGAASPVMVKKAVVAKLSATADKKRAGGRAQGRGTQP</sequence>
<protein>
    <submittedName>
        <fullName evidence="1">Uncharacterized protein</fullName>
    </submittedName>
</protein>
<dbReference type="EMBL" id="CAUYUJ010018408">
    <property type="protein sequence ID" value="CAK0883393.1"/>
    <property type="molecule type" value="Genomic_DNA"/>
</dbReference>
<accession>A0ABN9WAV8</accession>
<dbReference type="Proteomes" id="UP001189429">
    <property type="component" value="Unassembled WGS sequence"/>
</dbReference>
<organism evidence="1 2">
    <name type="scientific">Prorocentrum cordatum</name>
    <dbReference type="NCBI Taxonomy" id="2364126"/>
    <lineage>
        <taxon>Eukaryota</taxon>
        <taxon>Sar</taxon>
        <taxon>Alveolata</taxon>
        <taxon>Dinophyceae</taxon>
        <taxon>Prorocentrales</taxon>
        <taxon>Prorocentraceae</taxon>
        <taxon>Prorocentrum</taxon>
    </lineage>
</organism>
<evidence type="ECO:0000313" key="2">
    <source>
        <dbReference type="Proteomes" id="UP001189429"/>
    </source>
</evidence>
<proteinExistence type="predicted"/>
<keyword evidence="2" id="KW-1185">Reference proteome</keyword>
<feature type="non-terminal residue" evidence="1">
    <location>
        <position position="420"/>
    </location>
</feature>
<evidence type="ECO:0000313" key="1">
    <source>
        <dbReference type="EMBL" id="CAK0883393.1"/>
    </source>
</evidence>
<gene>
    <name evidence="1" type="ORF">PCOR1329_LOCUS65620</name>
</gene>
<comment type="caution">
    <text evidence="1">The sequence shown here is derived from an EMBL/GenBank/DDBJ whole genome shotgun (WGS) entry which is preliminary data.</text>
</comment>